<proteinExistence type="predicted"/>
<dbReference type="AlphaFoldDB" id="A0A926D4D9"/>
<gene>
    <name evidence="2" type="ORF">H8696_05295</name>
</gene>
<keyword evidence="1" id="KW-0472">Membrane</keyword>
<dbReference type="RefSeq" id="WP_249315548.1">
    <property type="nucleotide sequence ID" value="NZ_JACRSR010000001.1"/>
</dbReference>
<name>A0A926D4D9_9FIRM</name>
<sequence>MENLTQTDPIAIAVFVVGAIVTFGARWIVDKVFKVPLMKREKVRLWVKGAGILIALVGFLMIMEVI</sequence>
<keyword evidence="1" id="KW-1133">Transmembrane helix</keyword>
<evidence type="ECO:0000313" key="3">
    <source>
        <dbReference type="Proteomes" id="UP000623172"/>
    </source>
</evidence>
<accession>A0A926D4D9</accession>
<feature type="transmembrane region" description="Helical" evidence="1">
    <location>
        <begin position="12"/>
        <end position="33"/>
    </location>
</feature>
<keyword evidence="3" id="KW-1185">Reference proteome</keyword>
<reference evidence="2" key="1">
    <citation type="submission" date="2020-08" db="EMBL/GenBank/DDBJ databases">
        <title>Genome public.</title>
        <authorList>
            <person name="Liu C."/>
            <person name="Sun Q."/>
        </authorList>
    </citation>
    <scope>NUCLEOTIDE SEQUENCE</scope>
    <source>
        <strain evidence="2">NSJ-53</strain>
    </source>
</reference>
<feature type="transmembrane region" description="Helical" evidence="1">
    <location>
        <begin position="45"/>
        <end position="63"/>
    </location>
</feature>
<comment type="caution">
    <text evidence="2">The sequence shown here is derived from an EMBL/GenBank/DDBJ whole genome shotgun (WGS) entry which is preliminary data.</text>
</comment>
<protein>
    <submittedName>
        <fullName evidence="2">Uncharacterized protein</fullName>
    </submittedName>
</protein>
<evidence type="ECO:0000256" key="1">
    <source>
        <dbReference type="SAM" id="Phobius"/>
    </source>
</evidence>
<evidence type="ECO:0000313" key="2">
    <source>
        <dbReference type="EMBL" id="MBC8531262.1"/>
    </source>
</evidence>
<dbReference type="EMBL" id="JACRSR010000001">
    <property type="protein sequence ID" value="MBC8531262.1"/>
    <property type="molecule type" value="Genomic_DNA"/>
</dbReference>
<dbReference type="Proteomes" id="UP000623172">
    <property type="component" value="Unassembled WGS sequence"/>
</dbReference>
<keyword evidence="1" id="KW-0812">Transmembrane</keyword>
<organism evidence="2 3">
    <name type="scientific">Gehongia tenuis</name>
    <dbReference type="NCBI Taxonomy" id="2763655"/>
    <lineage>
        <taxon>Bacteria</taxon>
        <taxon>Bacillati</taxon>
        <taxon>Bacillota</taxon>
        <taxon>Clostridia</taxon>
        <taxon>Christensenellales</taxon>
        <taxon>Christensenellaceae</taxon>
        <taxon>Gehongia</taxon>
    </lineage>
</organism>